<feature type="signal peptide" evidence="7">
    <location>
        <begin position="1"/>
        <end position="17"/>
    </location>
</feature>
<evidence type="ECO:0000256" key="3">
    <source>
        <dbReference type="ARBA" id="ARBA00022723"/>
    </source>
</evidence>
<accession>A0A1T4X8Z1</accession>
<name>A0A1T4X8Z1_9BACT</name>
<dbReference type="OrthoDB" id="9762324at2"/>
<feature type="domain" description="Sulfatase N-terminal" evidence="8">
    <location>
        <begin position="23"/>
        <end position="366"/>
    </location>
</feature>
<organism evidence="9 10">
    <name type="scientific">Prosthecobacter debontii</name>
    <dbReference type="NCBI Taxonomy" id="48467"/>
    <lineage>
        <taxon>Bacteria</taxon>
        <taxon>Pseudomonadati</taxon>
        <taxon>Verrucomicrobiota</taxon>
        <taxon>Verrucomicrobiia</taxon>
        <taxon>Verrucomicrobiales</taxon>
        <taxon>Verrucomicrobiaceae</taxon>
        <taxon>Prosthecobacter</taxon>
    </lineage>
</organism>
<dbReference type="InterPro" id="IPR035874">
    <property type="entry name" value="IDS"/>
</dbReference>
<gene>
    <name evidence="9" type="ORF">SAMN02745166_01164</name>
</gene>
<dbReference type="Proteomes" id="UP000190774">
    <property type="component" value="Unassembled WGS sequence"/>
</dbReference>
<dbReference type="RefSeq" id="WP_078812369.1">
    <property type="nucleotide sequence ID" value="NZ_FUYE01000003.1"/>
</dbReference>
<protein>
    <submittedName>
        <fullName evidence="9">Uncharacterized sulfatase</fullName>
    </submittedName>
</protein>
<evidence type="ECO:0000259" key="8">
    <source>
        <dbReference type="Pfam" id="PF00884"/>
    </source>
</evidence>
<evidence type="ECO:0000256" key="2">
    <source>
        <dbReference type="ARBA" id="ARBA00008779"/>
    </source>
</evidence>
<evidence type="ECO:0000256" key="7">
    <source>
        <dbReference type="SAM" id="SignalP"/>
    </source>
</evidence>
<evidence type="ECO:0000256" key="5">
    <source>
        <dbReference type="ARBA" id="ARBA00022801"/>
    </source>
</evidence>
<sequence>MKKLILLTLLLPCLSLAAEAEKPNVLFIAVDDLGNVLGSASQPAVQTPNLERLAAKGIRFERAYNQIPLCNPSRASILSGLRPDQTQVFDLSRHFRDAVPEVVTLPQLFRQSGWAVHRVGKIYHYDVPKGIGTDGLDDKPSWDSVSNPKGRDVTDEALITNPTPEKPVSAALSWLAAEGTDEEQTDGMVATEAIRLLEQNRDRPFFLGVGFFRPHTPFVAPKKYFDLYPLDSISLPDAPPDDRTDIPSAAFAHNNPTPNYGLDELTCRKALQAYCACVSFVDAQVGRVLEALKRLELADKTIIVFWSDHGYHLGEHQGIWQKRTLFEESARAPFIVHWPQAAGNGKLCERIVEFVDIYPTVCDLAGLPLPSHLAGRSLRPLLENPEQAWPYAAVTQILRPGDGQPLMGRSIRTEHWRYTEWDEGRAGVELYDHDKDPMEFTNLATTPQAAPIVDELKQQLQKTASGAVPTFPFDLKRL</sequence>
<keyword evidence="6" id="KW-0106">Calcium</keyword>
<keyword evidence="3" id="KW-0479">Metal-binding</keyword>
<dbReference type="GO" id="GO:0004423">
    <property type="term" value="F:iduronate-2-sulfatase activity"/>
    <property type="evidence" value="ECO:0007669"/>
    <property type="project" value="InterPro"/>
</dbReference>
<dbReference type="InterPro" id="IPR017850">
    <property type="entry name" value="Alkaline_phosphatase_core_sf"/>
</dbReference>
<evidence type="ECO:0000313" key="10">
    <source>
        <dbReference type="Proteomes" id="UP000190774"/>
    </source>
</evidence>
<dbReference type="AlphaFoldDB" id="A0A1T4X8Z1"/>
<dbReference type="GO" id="GO:0046872">
    <property type="term" value="F:metal ion binding"/>
    <property type="evidence" value="ECO:0007669"/>
    <property type="project" value="UniProtKB-KW"/>
</dbReference>
<evidence type="ECO:0000256" key="4">
    <source>
        <dbReference type="ARBA" id="ARBA00022729"/>
    </source>
</evidence>
<comment type="cofactor">
    <cofactor evidence="1">
        <name>Ca(2+)</name>
        <dbReference type="ChEBI" id="CHEBI:29108"/>
    </cofactor>
</comment>
<dbReference type="PANTHER" id="PTHR45953:SF1">
    <property type="entry name" value="IDURONATE 2-SULFATASE"/>
    <property type="match status" value="1"/>
</dbReference>
<feature type="chain" id="PRO_5013363964" evidence="7">
    <location>
        <begin position="18"/>
        <end position="478"/>
    </location>
</feature>
<evidence type="ECO:0000256" key="6">
    <source>
        <dbReference type="ARBA" id="ARBA00022837"/>
    </source>
</evidence>
<dbReference type="CDD" id="cd16030">
    <property type="entry name" value="iduronate-2-sulfatase"/>
    <property type="match status" value="1"/>
</dbReference>
<comment type="similarity">
    <text evidence="2">Belongs to the sulfatase family.</text>
</comment>
<dbReference type="Pfam" id="PF00884">
    <property type="entry name" value="Sulfatase"/>
    <property type="match status" value="1"/>
</dbReference>
<proteinExistence type="inferred from homology"/>
<dbReference type="GO" id="GO:0005737">
    <property type="term" value="C:cytoplasm"/>
    <property type="evidence" value="ECO:0007669"/>
    <property type="project" value="TreeGrafter"/>
</dbReference>
<keyword evidence="4 7" id="KW-0732">Signal</keyword>
<dbReference type="Gene3D" id="3.40.720.10">
    <property type="entry name" value="Alkaline Phosphatase, subunit A"/>
    <property type="match status" value="1"/>
</dbReference>
<keyword evidence="10" id="KW-1185">Reference proteome</keyword>
<dbReference type="SUPFAM" id="SSF53649">
    <property type="entry name" value="Alkaline phosphatase-like"/>
    <property type="match status" value="1"/>
</dbReference>
<dbReference type="STRING" id="48467.SAMN02745166_01164"/>
<dbReference type="InterPro" id="IPR000917">
    <property type="entry name" value="Sulfatase_N"/>
</dbReference>
<reference evidence="10" key="1">
    <citation type="submission" date="2017-02" db="EMBL/GenBank/DDBJ databases">
        <authorList>
            <person name="Varghese N."/>
            <person name="Submissions S."/>
        </authorList>
    </citation>
    <scope>NUCLEOTIDE SEQUENCE [LARGE SCALE GENOMIC DNA]</scope>
    <source>
        <strain evidence="10">ATCC 700200</strain>
    </source>
</reference>
<dbReference type="PANTHER" id="PTHR45953">
    <property type="entry name" value="IDURONATE 2-SULFATASE"/>
    <property type="match status" value="1"/>
</dbReference>
<evidence type="ECO:0000256" key="1">
    <source>
        <dbReference type="ARBA" id="ARBA00001913"/>
    </source>
</evidence>
<keyword evidence="5" id="KW-0378">Hydrolase</keyword>
<dbReference type="EMBL" id="FUYE01000003">
    <property type="protein sequence ID" value="SKA85578.1"/>
    <property type="molecule type" value="Genomic_DNA"/>
</dbReference>
<evidence type="ECO:0000313" key="9">
    <source>
        <dbReference type="EMBL" id="SKA85578.1"/>
    </source>
</evidence>